<dbReference type="InterPro" id="IPR000847">
    <property type="entry name" value="LysR_HTH_N"/>
</dbReference>
<dbReference type="EMBL" id="CP072800">
    <property type="protein sequence ID" value="QTR51492.1"/>
    <property type="molecule type" value="Genomic_DNA"/>
</dbReference>
<organism evidence="6 7">
    <name type="scientific">Candidatus Thiothrix anitrata</name>
    <dbReference type="NCBI Taxonomy" id="2823902"/>
    <lineage>
        <taxon>Bacteria</taxon>
        <taxon>Pseudomonadati</taxon>
        <taxon>Pseudomonadota</taxon>
        <taxon>Gammaproteobacteria</taxon>
        <taxon>Thiotrichales</taxon>
        <taxon>Thiotrichaceae</taxon>
        <taxon>Thiothrix</taxon>
    </lineage>
</organism>
<feature type="domain" description="HTH lysR-type" evidence="5">
    <location>
        <begin position="1"/>
        <end position="60"/>
    </location>
</feature>
<accession>A0ABX7X793</accession>
<dbReference type="Pfam" id="PF03466">
    <property type="entry name" value="LysR_substrate"/>
    <property type="match status" value="1"/>
</dbReference>
<reference evidence="6 7" key="1">
    <citation type="submission" date="2021-04" db="EMBL/GenBank/DDBJ databases">
        <title>Genomics, taxonomy and metabolism of representatives of sulfur bacteria of the genus Thiothrix: Thiothrix fructosivorans QT, Thiothrix unzii A1T and three new species, Thiothrix subterranea sp. nov., Thiothrix litoralis sp. nov. and 'Candidatus Thiothrix anitrata' sp. nov.</title>
        <authorList>
            <person name="Ravin N.V."/>
            <person name="Smolyakov D."/>
            <person name="Rudenko T.S."/>
            <person name="Mardanov A.V."/>
            <person name="Beletsky A.V."/>
            <person name="Markov N.D."/>
            <person name="Fomenkov A.I."/>
            <person name="Roberts R.J."/>
            <person name="Karnachuk O.V."/>
            <person name="Novikov A."/>
            <person name="Grabovich M.Y."/>
        </authorList>
    </citation>
    <scope>NUCLEOTIDE SEQUENCE [LARGE SCALE GENOMIC DNA]</scope>
    <source>
        <strain evidence="6 7">A52</strain>
    </source>
</reference>
<evidence type="ECO:0000313" key="6">
    <source>
        <dbReference type="EMBL" id="QTR51492.1"/>
    </source>
</evidence>
<dbReference type="SUPFAM" id="SSF53850">
    <property type="entry name" value="Periplasmic binding protein-like II"/>
    <property type="match status" value="1"/>
</dbReference>
<dbReference type="InterPro" id="IPR036390">
    <property type="entry name" value="WH_DNA-bd_sf"/>
</dbReference>
<dbReference type="SUPFAM" id="SSF46785">
    <property type="entry name" value="Winged helix' DNA-binding domain"/>
    <property type="match status" value="1"/>
</dbReference>
<name>A0ABX7X793_9GAMM</name>
<dbReference type="Gene3D" id="3.40.190.10">
    <property type="entry name" value="Periplasmic binding protein-like II"/>
    <property type="match status" value="2"/>
</dbReference>
<keyword evidence="4" id="KW-0804">Transcription</keyword>
<dbReference type="RefSeq" id="WP_210229952.1">
    <property type="nucleotide sequence ID" value="NZ_CP072800.1"/>
</dbReference>
<evidence type="ECO:0000259" key="5">
    <source>
        <dbReference type="PROSITE" id="PS50931"/>
    </source>
</evidence>
<dbReference type="PANTHER" id="PTHR30126">
    <property type="entry name" value="HTH-TYPE TRANSCRIPTIONAL REGULATOR"/>
    <property type="match status" value="1"/>
</dbReference>
<keyword evidence="3" id="KW-0238">DNA-binding</keyword>
<proteinExistence type="inferred from homology"/>
<dbReference type="Gene3D" id="1.10.10.10">
    <property type="entry name" value="Winged helix-like DNA-binding domain superfamily/Winged helix DNA-binding domain"/>
    <property type="match status" value="1"/>
</dbReference>
<dbReference type="Pfam" id="PF00126">
    <property type="entry name" value="HTH_1"/>
    <property type="match status" value="1"/>
</dbReference>
<evidence type="ECO:0000256" key="4">
    <source>
        <dbReference type="ARBA" id="ARBA00023163"/>
    </source>
</evidence>
<dbReference type="InterPro" id="IPR036388">
    <property type="entry name" value="WH-like_DNA-bd_sf"/>
</dbReference>
<protein>
    <submittedName>
        <fullName evidence="6">LysR family transcriptional regulator</fullName>
    </submittedName>
</protein>
<evidence type="ECO:0000313" key="7">
    <source>
        <dbReference type="Proteomes" id="UP000672027"/>
    </source>
</evidence>
<gene>
    <name evidence="6" type="ORF">J8380_08105</name>
</gene>
<evidence type="ECO:0000256" key="3">
    <source>
        <dbReference type="ARBA" id="ARBA00023125"/>
    </source>
</evidence>
<sequence>MPYSLSQLRVFEAVARQGNYTRAAEQLNMTQPAVSMQIQQFEEAVGIPLLERKNKRSVPTMAGAEILQYTSQVLQAYNDLRAVIDRQRGSAHKRLTLSVTSSASYLVSQVLQAFSQTQPDLEVSLDVADHKTLLAQFENHEPDFAVMGEPPRSRGLHSERLLENPLVVIASAQHPFAHQTQLSLDAVLAQRFVIREQGSGTRASIERHLRAHGKSHSQTLEMRSHENVKHAVAAGLGLGIVSLHTIQPEIDSGRLVVLDVEHFPINLHWYIVMRKGKQLSPLANAFKQFVMAEAARFIHWQEPL</sequence>
<dbReference type="PANTHER" id="PTHR30126:SF5">
    <property type="entry name" value="HTH-TYPE TRANSCRIPTIONAL ACTIVATOR CMPR"/>
    <property type="match status" value="1"/>
</dbReference>
<comment type="similarity">
    <text evidence="1">Belongs to the LysR transcriptional regulatory family.</text>
</comment>
<dbReference type="PRINTS" id="PR00039">
    <property type="entry name" value="HTHLYSR"/>
</dbReference>
<dbReference type="InterPro" id="IPR005119">
    <property type="entry name" value="LysR_subst-bd"/>
</dbReference>
<evidence type="ECO:0000256" key="1">
    <source>
        <dbReference type="ARBA" id="ARBA00009437"/>
    </source>
</evidence>
<evidence type="ECO:0000256" key="2">
    <source>
        <dbReference type="ARBA" id="ARBA00023015"/>
    </source>
</evidence>
<keyword evidence="7" id="KW-1185">Reference proteome</keyword>
<keyword evidence="2" id="KW-0805">Transcription regulation</keyword>
<dbReference type="PROSITE" id="PS50931">
    <property type="entry name" value="HTH_LYSR"/>
    <property type="match status" value="1"/>
</dbReference>
<dbReference type="Proteomes" id="UP000672027">
    <property type="component" value="Chromosome"/>
</dbReference>